<dbReference type="SUPFAM" id="SSF52833">
    <property type="entry name" value="Thioredoxin-like"/>
    <property type="match status" value="1"/>
</dbReference>
<dbReference type="InterPro" id="IPR036249">
    <property type="entry name" value="Thioredoxin-like_sf"/>
</dbReference>
<accession>A0A6J6DZG9</accession>
<gene>
    <name evidence="1" type="ORF">UFOPK1683_00562</name>
</gene>
<name>A0A6J6DZG9_9ZZZZ</name>
<proteinExistence type="predicted"/>
<organism evidence="1">
    <name type="scientific">freshwater metagenome</name>
    <dbReference type="NCBI Taxonomy" id="449393"/>
    <lineage>
        <taxon>unclassified sequences</taxon>
        <taxon>metagenomes</taxon>
        <taxon>ecological metagenomes</taxon>
    </lineage>
</organism>
<protein>
    <submittedName>
        <fullName evidence="1">Unannotated protein</fullName>
    </submittedName>
</protein>
<evidence type="ECO:0000313" key="1">
    <source>
        <dbReference type="EMBL" id="CAB4568926.1"/>
    </source>
</evidence>
<dbReference type="AlphaFoldDB" id="A0A6J6DZG9"/>
<reference evidence="1" key="1">
    <citation type="submission" date="2020-05" db="EMBL/GenBank/DDBJ databases">
        <authorList>
            <person name="Chiriac C."/>
            <person name="Salcher M."/>
            <person name="Ghai R."/>
            <person name="Kavagutti S V."/>
        </authorList>
    </citation>
    <scope>NUCLEOTIDE SEQUENCE</scope>
</reference>
<dbReference type="EMBL" id="CAEZTL010000042">
    <property type="protein sequence ID" value="CAB4568926.1"/>
    <property type="molecule type" value="Genomic_DNA"/>
</dbReference>
<sequence>MDFVEKTGTSAFPNIDDSSGAIWKRFGVVIQPTLIFVDKNGKISTKIGPSDAEFLESKVKALVAKK</sequence>
<dbReference type="Gene3D" id="3.40.30.10">
    <property type="entry name" value="Glutaredoxin"/>
    <property type="match status" value="1"/>
</dbReference>